<evidence type="ECO:0000256" key="1">
    <source>
        <dbReference type="SAM" id="MobiDB-lite"/>
    </source>
</evidence>
<feature type="region of interest" description="Disordered" evidence="1">
    <location>
        <begin position="27"/>
        <end position="88"/>
    </location>
</feature>
<name>A0ABM4W409_COFAR</name>
<accession>A0ABM4W409</accession>
<evidence type="ECO:0000313" key="3">
    <source>
        <dbReference type="RefSeq" id="XP_071926524.1"/>
    </source>
</evidence>
<sequence>MVHVTLVKLVRIKELRNIWQHVIRKKKFDTKKQGKSTYEDKAVQGNRDVCHGHQNTGNRDQNGKLNKKRKDEEDESEDDGHDHEDPATQIQPNFVILLLVDNMIIRKRIHVRVEYVQPSRCNEEIKYRTEKMMN</sequence>
<evidence type="ECO:0000313" key="2">
    <source>
        <dbReference type="Proteomes" id="UP001652660"/>
    </source>
</evidence>
<dbReference type="GeneID" id="113716793"/>
<protein>
    <submittedName>
        <fullName evidence="3">Two-component response regulator ORR23-like isoform X2</fullName>
    </submittedName>
</protein>
<gene>
    <name evidence="3" type="primary">LOC113716793</name>
</gene>
<dbReference type="Proteomes" id="UP001652660">
    <property type="component" value="Chromosome 11c"/>
</dbReference>
<organism evidence="2 3">
    <name type="scientific">Coffea arabica</name>
    <name type="common">Arabian coffee</name>
    <dbReference type="NCBI Taxonomy" id="13443"/>
    <lineage>
        <taxon>Eukaryota</taxon>
        <taxon>Viridiplantae</taxon>
        <taxon>Streptophyta</taxon>
        <taxon>Embryophyta</taxon>
        <taxon>Tracheophyta</taxon>
        <taxon>Spermatophyta</taxon>
        <taxon>Magnoliopsida</taxon>
        <taxon>eudicotyledons</taxon>
        <taxon>Gunneridae</taxon>
        <taxon>Pentapetalae</taxon>
        <taxon>asterids</taxon>
        <taxon>lamiids</taxon>
        <taxon>Gentianales</taxon>
        <taxon>Rubiaceae</taxon>
        <taxon>Ixoroideae</taxon>
        <taxon>Gardenieae complex</taxon>
        <taxon>Bertiereae - Coffeeae clade</taxon>
        <taxon>Coffeeae</taxon>
        <taxon>Coffea</taxon>
    </lineage>
</organism>
<keyword evidence="2" id="KW-1185">Reference proteome</keyword>
<proteinExistence type="predicted"/>
<dbReference type="RefSeq" id="XP_071926524.1">
    <property type="nucleotide sequence ID" value="XM_072070423.1"/>
</dbReference>
<reference evidence="3" key="1">
    <citation type="submission" date="2025-08" db="UniProtKB">
        <authorList>
            <consortium name="RefSeq"/>
        </authorList>
    </citation>
    <scope>IDENTIFICATION</scope>
    <source>
        <tissue evidence="3">Leaves</tissue>
    </source>
</reference>
<feature type="compositionally biased region" description="Polar residues" evidence="1">
    <location>
        <begin position="53"/>
        <end position="64"/>
    </location>
</feature>